<evidence type="ECO:0000256" key="10">
    <source>
        <dbReference type="ARBA" id="ARBA00022726"/>
    </source>
</evidence>
<dbReference type="NCBIfam" id="NF002636">
    <property type="entry name" value="PRK02304.1-5"/>
    <property type="match status" value="1"/>
</dbReference>
<dbReference type="GO" id="GO:0044209">
    <property type="term" value="P:AMP salvage"/>
    <property type="evidence" value="ECO:0007669"/>
    <property type="project" value="UniProtKB-UniRule"/>
</dbReference>
<dbReference type="EC" id="2.4.2.7" evidence="6 11"/>
<keyword evidence="14" id="KW-1185">Reference proteome</keyword>
<accession>A0A0B1ZT66</accession>
<evidence type="ECO:0000256" key="1">
    <source>
        <dbReference type="ARBA" id="ARBA00000868"/>
    </source>
</evidence>
<proteinExistence type="inferred from homology"/>
<dbReference type="SUPFAM" id="SSF53271">
    <property type="entry name" value="PRTase-like"/>
    <property type="match status" value="1"/>
</dbReference>
<evidence type="ECO:0000256" key="8">
    <source>
        <dbReference type="ARBA" id="ARBA00022676"/>
    </source>
</evidence>
<dbReference type="RefSeq" id="WP_039280629.1">
    <property type="nucleotide sequence ID" value="NZ_JTDI01000002.1"/>
</dbReference>
<dbReference type="OrthoDB" id="9803963at2"/>
<name>A0A0B1ZT66_9SPHN</name>
<dbReference type="NCBIfam" id="NF002634">
    <property type="entry name" value="PRK02304.1-3"/>
    <property type="match status" value="1"/>
</dbReference>
<dbReference type="GO" id="GO:0002055">
    <property type="term" value="F:adenine binding"/>
    <property type="evidence" value="ECO:0007669"/>
    <property type="project" value="TreeGrafter"/>
</dbReference>
<dbReference type="InterPro" id="IPR000836">
    <property type="entry name" value="PRTase_dom"/>
</dbReference>
<evidence type="ECO:0000313" key="13">
    <source>
        <dbReference type="EMBL" id="KHK92317.1"/>
    </source>
</evidence>
<evidence type="ECO:0000256" key="7">
    <source>
        <dbReference type="ARBA" id="ARBA00022490"/>
    </source>
</evidence>
<reference evidence="13 14" key="1">
    <citation type="submission" date="2014-10" db="EMBL/GenBank/DDBJ databases">
        <title>Genome sequence of Novosphingobium malaysiense MUSC 273(T).</title>
        <authorList>
            <person name="Lee L.-H."/>
        </authorList>
    </citation>
    <scope>NUCLEOTIDE SEQUENCE [LARGE SCALE GENOMIC DNA]</scope>
    <source>
        <strain evidence="13 14">MUSC 273</strain>
    </source>
</reference>
<dbReference type="GO" id="GO:0006166">
    <property type="term" value="P:purine ribonucleoside salvage"/>
    <property type="evidence" value="ECO:0007669"/>
    <property type="project" value="UniProtKB-UniRule"/>
</dbReference>
<dbReference type="FunFam" id="3.40.50.2020:FF:000021">
    <property type="entry name" value="Adenine phosphoribosyltransferase"/>
    <property type="match status" value="1"/>
</dbReference>
<evidence type="ECO:0000256" key="5">
    <source>
        <dbReference type="ARBA" id="ARBA00008391"/>
    </source>
</evidence>
<dbReference type="GO" id="GO:0003999">
    <property type="term" value="F:adenine phosphoribosyltransferase activity"/>
    <property type="evidence" value="ECO:0007669"/>
    <property type="project" value="UniProtKB-UniRule"/>
</dbReference>
<dbReference type="EMBL" id="JTDI01000002">
    <property type="protein sequence ID" value="KHK92317.1"/>
    <property type="molecule type" value="Genomic_DNA"/>
</dbReference>
<dbReference type="HAMAP" id="MF_00004">
    <property type="entry name" value="Aden_phosphoribosyltr"/>
    <property type="match status" value="1"/>
</dbReference>
<dbReference type="Proteomes" id="UP000031057">
    <property type="component" value="Unassembled WGS sequence"/>
</dbReference>
<keyword evidence="7 11" id="KW-0963">Cytoplasm</keyword>
<dbReference type="GO" id="GO:0016208">
    <property type="term" value="F:AMP binding"/>
    <property type="evidence" value="ECO:0007669"/>
    <property type="project" value="TreeGrafter"/>
</dbReference>
<dbReference type="NCBIfam" id="TIGR01090">
    <property type="entry name" value="apt"/>
    <property type="match status" value="1"/>
</dbReference>
<dbReference type="Pfam" id="PF00156">
    <property type="entry name" value="Pribosyltran"/>
    <property type="match status" value="1"/>
</dbReference>
<keyword evidence="9 11" id="KW-0808">Transferase</keyword>
<comment type="caution">
    <text evidence="13">The sequence shown here is derived from an EMBL/GenBank/DDBJ whole genome shotgun (WGS) entry which is preliminary data.</text>
</comment>
<evidence type="ECO:0000256" key="4">
    <source>
        <dbReference type="ARBA" id="ARBA00004659"/>
    </source>
</evidence>
<dbReference type="InterPro" id="IPR005764">
    <property type="entry name" value="Ade_phspho_trans"/>
</dbReference>
<comment type="subcellular location">
    <subcellularLocation>
        <location evidence="3 11">Cytoplasm</location>
    </subcellularLocation>
</comment>
<comment type="similarity">
    <text evidence="5 11">Belongs to the purine/pyrimidine phosphoribosyltransferase family.</text>
</comment>
<comment type="pathway">
    <text evidence="4 11">Purine metabolism; AMP biosynthesis via salvage pathway; AMP from adenine: step 1/1.</text>
</comment>
<evidence type="ECO:0000256" key="2">
    <source>
        <dbReference type="ARBA" id="ARBA00003968"/>
    </source>
</evidence>
<keyword evidence="10 11" id="KW-0660">Purine salvage</keyword>
<dbReference type="InterPro" id="IPR050054">
    <property type="entry name" value="UPRTase/APRTase"/>
</dbReference>
<organism evidence="13 14">
    <name type="scientific">Novosphingobium malaysiense</name>
    <dbReference type="NCBI Taxonomy" id="1348853"/>
    <lineage>
        <taxon>Bacteria</taxon>
        <taxon>Pseudomonadati</taxon>
        <taxon>Pseudomonadota</taxon>
        <taxon>Alphaproteobacteria</taxon>
        <taxon>Sphingomonadales</taxon>
        <taxon>Sphingomonadaceae</taxon>
        <taxon>Novosphingobium</taxon>
    </lineage>
</organism>
<dbReference type="PANTHER" id="PTHR32315">
    <property type="entry name" value="ADENINE PHOSPHORIBOSYLTRANSFERASE"/>
    <property type="match status" value="1"/>
</dbReference>
<dbReference type="GO" id="GO:0006168">
    <property type="term" value="P:adenine salvage"/>
    <property type="evidence" value="ECO:0007669"/>
    <property type="project" value="InterPro"/>
</dbReference>
<evidence type="ECO:0000256" key="6">
    <source>
        <dbReference type="ARBA" id="ARBA00011893"/>
    </source>
</evidence>
<evidence type="ECO:0000313" key="14">
    <source>
        <dbReference type="Proteomes" id="UP000031057"/>
    </source>
</evidence>
<evidence type="ECO:0000256" key="9">
    <source>
        <dbReference type="ARBA" id="ARBA00022679"/>
    </source>
</evidence>
<dbReference type="CDD" id="cd06223">
    <property type="entry name" value="PRTases_typeI"/>
    <property type="match status" value="1"/>
</dbReference>
<dbReference type="InterPro" id="IPR029057">
    <property type="entry name" value="PRTase-like"/>
</dbReference>
<dbReference type="GO" id="GO:0005737">
    <property type="term" value="C:cytoplasm"/>
    <property type="evidence" value="ECO:0007669"/>
    <property type="project" value="UniProtKB-SubCell"/>
</dbReference>
<dbReference type="PANTHER" id="PTHR32315:SF3">
    <property type="entry name" value="ADENINE PHOSPHORIBOSYLTRANSFERASE"/>
    <property type="match status" value="1"/>
</dbReference>
<evidence type="ECO:0000256" key="11">
    <source>
        <dbReference type="HAMAP-Rule" id="MF_00004"/>
    </source>
</evidence>
<dbReference type="STRING" id="1348853.LK12_05660"/>
<dbReference type="UniPathway" id="UPA00588">
    <property type="reaction ID" value="UER00646"/>
</dbReference>
<dbReference type="AlphaFoldDB" id="A0A0B1ZT66"/>
<evidence type="ECO:0000256" key="3">
    <source>
        <dbReference type="ARBA" id="ARBA00004496"/>
    </source>
</evidence>
<comment type="function">
    <text evidence="2 11">Catalyzes a salvage reaction resulting in the formation of AMP, that is energically less costly than de novo synthesis.</text>
</comment>
<dbReference type="Gene3D" id="3.40.50.2020">
    <property type="match status" value="1"/>
</dbReference>
<gene>
    <name evidence="11" type="primary">apt</name>
    <name evidence="13" type="ORF">LK12_05660</name>
</gene>
<comment type="subunit">
    <text evidence="11">Homodimer.</text>
</comment>
<evidence type="ECO:0000259" key="12">
    <source>
        <dbReference type="Pfam" id="PF00156"/>
    </source>
</evidence>
<sequence>MTPEDLKSLIRTIPDFPKPGILFRDVTTLIGHGTGFASATAMLADHARKAGAQAIAGIEARGFIFGAAVAARLGLPFVPVRKPGKLPVPVLAMDYALEYGTDTLEVDPEAVVEGHIVVLIDDLIATGGTAHAAVKLLRRAGGVVNKGLFVIDLPDLGGADRLRGEDLSVEALMEFEGD</sequence>
<feature type="domain" description="Phosphoribosyltransferase" evidence="12">
    <location>
        <begin position="51"/>
        <end position="141"/>
    </location>
</feature>
<keyword evidence="8 11" id="KW-0328">Glycosyltransferase</keyword>
<protein>
    <recommendedName>
        <fullName evidence="6 11">Adenine phosphoribosyltransferase</fullName>
        <shortName evidence="11">APRT</shortName>
        <ecNumber evidence="6 11">2.4.2.7</ecNumber>
    </recommendedName>
</protein>
<comment type="catalytic activity">
    <reaction evidence="1 11">
        <text>AMP + diphosphate = 5-phospho-alpha-D-ribose 1-diphosphate + adenine</text>
        <dbReference type="Rhea" id="RHEA:16609"/>
        <dbReference type="ChEBI" id="CHEBI:16708"/>
        <dbReference type="ChEBI" id="CHEBI:33019"/>
        <dbReference type="ChEBI" id="CHEBI:58017"/>
        <dbReference type="ChEBI" id="CHEBI:456215"/>
        <dbReference type="EC" id="2.4.2.7"/>
    </reaction>
</comment>